<evidence type="ECO:0008006" key="3">
    <source>
        <dbReference type="Google" id="ProtNLM"/>
    </source>
</evidence>
<dbReference type="OrthoDB" id="10539686at2759"/>
<reference evidence="2" key="2">
    <citation type="submission" date="2009-11" db="EMBL/GenBank/DDBJ databases">
        <title>The Genome Sequence of Allomyces macrogynus strain ATCC 38327.</title>
        <authorList>
            <consortium name="The Broad Institute Genome Sequencing Platform"/>
            <person name="Russ C."/>
            <person name="Cuomo C."/>
            <person name="Shea T."/>
            <person name="Young S.K."/>
            <person name="Zeng Q."/>
            <person name="Koehrsen M."/>
            <person name="Haas B."/>
            <person name="Borodovsky M."/>
            <person name="Guigo R."/>
            <person name="Alvarado L."/>
            <person name="Berlin A."/>
            <person name="Borenstein D."/>
            <person name="Chen Z."/>
            <person name="Engels R."/>
            <person name="Freedman E."/>
            <person name="Gellesch M."/>
            <person name="Goldberg J."/>
            <person name="Griggs A."/>
            <person name="Gujja S."/>
            <person name="Heiman D."/>
            <person name="Hepburn T."/>
            <person name="Howarth C."/>
            <person name="Jen D."/>
            <person name="Larson L."/>
            <person name="Lewis B."/>
            <person name="Mehta T."/>
            <person name="Park D."/>
            <person name="Pearson M."/>
            <person name="Roberts A."/>
            <person name="Saif S."/>
            <person name="Shenoy N."/>
            <person name="Sisk P."/>
            <person name="Stolte C."/>
            <person name="Sykes S."/>
            <person name="Walk T."/>
            <person name="White J."/>
            <person name="Yandava C."/>
            <person name="Burger G."/>
            <person name="Gray M.W."/>
            <person name="Holland P.W.H."/>
            <person name="King N."/>
            <person name="Lang F.B.F."/>
            <person name="Roger A.J."/>
            <person name="Ruiz-Trillo I."/>
            <person name="Lander E."/>
            <person name="Nusbaum C."/>
        </authorList>
    </citation>
    <scope>NUCLEOTIDE SEQUENCE [LARGE SCALE GENOMIC DNA]</scope>
    <source>
        <strain evidence="2">ATCC 38327</strain>
    </source>
</reference>
<dbReference type="EMBL" id="GG745337">
    <property type="protein sequence ID" value="KNE61294.1"/>
    <property type="molecule type" value="Genomic_DNA"/>
</dbReference>
<sequence>MRALPLTQLRHSQIDIDVYVADESNADPDADVARLAAAMPTCVESLQFAFKTCGDVHEETDLLTLTQGLPFATRALNIAYNLPRYAEHFHLFRFTPTIESLRIDGLTIPAYDDRLAQFLARMPAPLTHLELYDLLLGETDAIKSLAKAITPQLTTLLLPINNLTHADLDQLALRWPVTLHELSLRFNVNVRYRGHPKEPVDLAERVQDTERRAWIEALPANLRVLDLYAVPISDGMVVGLVERMPMRAPMARMVLYLKCKWVSNAAIALLETNVFV</sequence>
<organism evidence="1 2">
    <name type="scientific">Allomyces macrogynus (strain ATCC 38327)</name>
    <name type="common">Allomyces javanicus var. macrogynus</name>
    <dbReference type="NCBI Taxonomy" id="578462"/>
    <lineage>
        <taxon>Eukaryota</taxon>
        <taxon>Fungi</taxon>
        <taxon>Fungi incertae sedis</taxon>
        <taxon>Blastocladiomycota</taxon>
        <taxon>Blastocladiomycetes</taxon>
        <taxon>Blastocladiales</taxon>
        <taxon>Blastocladiaceae</taxon>
        <taxon>Allomyces</taxon>
    </lineage>
</organism>
<gene>
    <name evidence="1" type="ORF">AMAG_07035</name>
</gene>
<accession>A0A0L0SFS7</accession>
<dbReference type="VEuPathDB" id="FungiDB:AMAG_07035"/>
<dbReference type="InterPro" id="IPR032675">
    <property type="entry name" value="LRR_dom_sf"/>
</dbReference>
<protein>
    <recommendedName>
        <fullName evidence="3">F-box domain-containing protein</fullName>
    </recommendedName>
</protein>
<reference evidence="1 2" key="1">
    <citation type="submission" date="2009-11" db="EMBL/GenBank/DDBJ databases">
        <title>Annotation of Allomyces macrogynus ATCC 38327.</title>
        <authorList>
            <consortium name="The Broad Institute Genome Sequencing Platform"/>
            <person name="Russ C."/>
            <person name="Cuomo C."/>
            <person name="Burger G."/>
            <person name="Gray M.W."/>
            <person name="Holland P.W.H."/>
            <person name="King N."/>
            <person name="Lang F.B.F."/>
            <person name="Roger A.J."/>
            <person name="Ruiz-Trillo I."/>
            <person name="Young S.K."/>
            <person name="Zeng Q."/>
            <person name="Gargeya S."/>
            <person name="Fitzgerald M."/>
            <person name="Haas B."/>
            <person name="Abouelleil A."/>
            <person name="Alvarado L."/>
            <person name="Arachchi H.M."/>
            <person name="Berlin A."/>
            <person name="Chapman S.B."/>
            <person name="Gearin G."/>
            <person name="Goldberg J."/>
            <person name="Griggs A."/>
            <person name="Gujja S."/>
            <person name="Hansen M."/>
            <person name="Heiman D."/>
            <person name="Howarth C."/>
            <person name="Larimer J."/>
            <person name="Lui A."/>
            <person name="MacDonald P.J.P."/>
            <person name="McCowen C."/>
            <person name="Montmayeur A."/>
            <person name="Murphy C."/>
            <person name="Neiman D."/>
            <person name="Pearson M."/>
            <person name="Priest M."/>
            <person name="Roberts A."/>
            <person name="Saif S."/>
            <person name="Shea T."/>
            <person name="Sisk P."/>
            <person name="Stolte C."/>
            <person name="Sykes S."/>
            <person name="Wortman J."/>
            <person name="Nusbaum C."/>
            <person name="Birren B."/>
        </authorList>
    </citation>
    <scope>NUCLEOTIDE SEQUENCE [LARGE SCALE GENOMIC DNA]</scope>
    <source>
        <strain evidence="1 2">ATCC 38327</strain>
    </source>
</reference>
<name>A0A0L0SFS7_ALLM3</name>
<dbReference type="SUPFAM" id="SSF52047">
    <property type="entry name" value="RNI-like"/>
    <property type="match status" value="1"/>
</dbReference>
<dbReference type="Proteomes" id="UP000054350">
    <property type="component" value="Unassembled WGS sequence"/>
</dbReference>
<proteinExistence type="predicted"/>
<evidence type="ECO:0000313" key="2">
    <source>
        <dbReference type="Proteomes" id="UP000054350"/>
    </source>
</evidence>
<feature type="non-terminal residue" evidence="1">
    <location>
        <position position="1"/>
    </location>
</feature>
<dbReference type="AlphaFoldDB" id="A0A0L0SFS7"/>
<dbReference type="Gene3D" id="3.80.10.10">
    <property type="entry name" value="Ribonuclease Inhibitor"/>
    <property type="match status" value="1"/>
</dbReference>
<keyword evidence="2" id="KW-1185">Reference proteome</keyword>
<evidence type="ECO:0000313" key="1">
    <source>
        <dbReference type="EMBL" id="KNE61294.1"/>
    </source>
</evidence>